<dbReference type="RefSeq" id="WP_090966272.1">
    <property type="nucleotide sequence ID" value="NZ_FOVG01000004.1"/>
</dbReference>
<keyword evidence="5" id="KW-1185">Reference proteome</keyword>
<reference evidence="5" key="1">
    <citation type="submission" date="2016-10" db="EMBL/GenBank/DDBJ databases">
        <authorList>
            <person name="Varghese N."/>
            <person name="Submissions S."/>
        </authorList>
    </citation>
    <scope>NUCLEOTIDE SEQUENCE [LARGE SCALE GENOMIC DNA]</scope>
    <source>
        <strain evidence="5">OV426</strain>
    </source>
</reference>
<dbReference type="PROSITE" id="PS51257">
    <property type="entry name" value="PROKAR_LIPOPROTEIN"/>
    <property type="match status" value="1"/>
</dbReference>
<dbReference type="SMART" id="SM00052">
    <property type="entry name" value="EAL"/>
    <property type="match status" value="1"/>
</dbReference>
<dbReference type="InterPro" id="IPR043128">
    <property type="entry name" value="Rev_trsase/Diguanyl_cyclase"/>
</dbReference>
<feature type="transmembrane region" description="Helical" evidence="1">
    <location>
        <begin position="138"/>
        <end position="157"/>
    </location>
</feature>
<dbReference type="InterPro" id="IPR029787">
    <property type="entry name" value="Nucleotide_cyclase"/>
</dbReference>
<keyword evidence="1" id="KW-0472">Membrane</keyword>
<evidence type="ECO:0000256" key="1">
    <source>
        <dbReference type="SAM" id="Phobius"/>
    </source>
</evidence>
<dbReference type="PANTHER" id="PTHR33121:SF32">
    <property type="entry name" value="RNASE E SPECIFICITY FACTOR CSRD"/>
    <property type="match status" value="1"/>
</dbReference>
<dbReference type="InterPro" id="IPR033423">
    <property type="entry name" value="GAPES4"/>
</dbReference>
<dbReference type="Pfam" id="PF17157">
    <property type="entry name" value="GAPES4"/>
    <property type="match status" value="1"/>
</dbReference>
<evidence type="ECO:0000259" key="2">
    <source>
        <dbReference type="PROSITE" id="PS50883"/>
    </source>
</evidence>
<feature type="domain" description="GGDEF" evidence="3">
    <location>
        <begin position="257"/>
        <end position="390"/>
    </location>
</feature>
<dbReference type="Gene3D" id="3.20.20.450">
    <property type="entry name" value="EAL domain"/>
    <property type="match status" value="1"/>
</dbReference>
<sequence length="649" mass="73582">MRLTTKLSAFITFLSLLAMSLMLAGCAFSVFWFSHQRVEHRAQVLATEVDQAMFTETPAELHNWLTRMMPVMNAEQISLHNGRQTFLTLSRHENQMLEDEPNRFLQVDVPLMHQTGLQLRVVTLDPAKTWLRSITGTYTLGILFTVMLVMSLVLLMMHRWLSRQWRGMEHLEIRAEAIINGERGVVPKRGVDEWPPRASRAMDVLLEDLQEAGEQRLRIDTLIRTFAAQDGRTGLNNRLFFDNQLATLLEDQEDVGTHGVVMMVRLPDLDTLKDSLAPGLVEEYLFNFVNMLSTFVLRYPGALLARYFRSDFAVLLPHRSLKEANSIADQLINAVDSLPPMRMVNRDDLIHIGISAWHSGQTVPQVMENVEMATRRAALLGGNNWTNGAGNPQDAGRGSVRWRTLLENTLSRGGPRLYHKPTVNIEGKVQHRVMLTRIFDGDKEVLAAEYMPLVQQLGMADAWDRQLMTRIAALSELWPEETLVIPVTMTSLLKRSFVLWLQNMLLQCPKSQRKRFLFELAEADVCQHINRLAPVFRALKAFGCRVAVNQAGLTVVSSAYIRQLPLELIKLDAGLVRNIERRTENQLFVQSLLEVCKCTGIQVFATGVRTKAEWQTLVALGVAGGQGDFFAPSLPVNSNVKKYSQRYRI</sequence>
<dbReference type="EMBL" id="FOVG01000004">
    <property type="protein sequence ID" value="SFO35159.1"/>
    <property type="molecule type" value="Genomic_DNA"/>
</dbReference>
<dbReference type="Proteomes" id="UP000198968">
    <property type="component" value="Unassembled WGS sequence"/>
</dbReference>
<dbReference type="InterPro" id="IPR001633">
    <property type="entry name" value="EAL_dom"/>
</dbReference>
<dbReference type="NCBIfam" id="NF008281">
    <property type="entry name" value="PRK11059.1"/>
    <property type="match status" value="1"/>
</dbReference>
<dbReference type="Pfam" id="PF00563">
    <property type="entry name" value="EAL"/>
    <property type="match status" value="1"/>
</dbReference>
<dbReference type="SUPFAM" id="SSF141868">
    <property type="entry name" value="EAL domain-like"/>
    <property type="match status" value="1"/>
</dbReference>
<dbReference type="SMART" id="SM00267">
    <property type="entry name" value="GGDEF"/>
    <property type="match status" value="1"/>
</dbReference>
<dbReference type="CDD" id="cd01948">
    <property type="entry name" value="EAL"/>
    <property type="match status" value="1"/>
</dbReference>
<feature type="domain" description="EAL" evidence="2">
    <location>
        <begin position="399"/>
        <end position="647"/>
    </location>
</feature>
<dbReference type="SUPFAM" id="SSF55073">
    <property type="entry name" value="Nucleotide cyclase"/>
    <property type="match status" value="1"/>
</dbReference>
<keyword evidence="1" id="KW-1133">Transmembrane helix</keyword>
<evidence type="ECO:0000313" key="5">
    <source>
        <dbReference type="Proteomes" id="UP000198968"/>
    </source>
</evidence>
<gene>
    <name evidence="4" type="ORF">SAMN05428971_3735</name>
</gene>
<dbReference type="GO" id="GO:0071111">
    <property type="term" value="F:cyclic-guanylate-specific phosphodiesterase activity"/>
    <property type="evidence" value="ECO:0007669"/>
    <property type="project" value="InterPro"/>
</dbReference>
<dbReference type="PROSITE" id="PS50883">
    <property type="entry name" value="EAL"/>
    <property type="match status" value="1"/>
</dbReference>
<organism evidence="4 5">
    <name type="scientific">Candidatus Pantoea varia</name>
    <dbReference type="NCBI Taxonomy" id="1881036"/>
    <lineage>
        <taxon>Bacteria</taxon>
        <taxon>Pseudomonadati</taxon>
        <taxon>Pseudomonadota</taxon>
        <taxon>Gammaproteobacteria</taxon>
        <taxon>Enterobacterales</taxon>
        <taxon>Erwiniaceae</taxon>
        <taxon>Pantoea</taxon>
    </lineage>
</organism>
<dbReference type="InterPro" id="IPR050706">
    <property type="entry name" value="Cyclic-di-GMP_PDE-like"/>
</dbReference>
<protein>
    <submittedName>
        <fullName evidence="4">RNase E specificity factor CsrD</fullName>
    </submittedName>
</protein>
<dbReference type="AlphaFoldDB" id="A0A1I5GH01"/>
<name>A0A1I5GH01_9GAMM</name>
<dbReference type="PANTHER" id="PTHR33121">
    <property type="entry name" value="CYCLIC DI-GMP PHOSPHODIESTERASE PDEF"/>
    <property type="match status" value="1"/>
</dbReference>
<dbReference type="InterPro" id="IPR035919">
    <property type="entry name" value="EAL_sf"/>
</dbReference>
<dbReference type="InterPro" id="IPR000160">
    <property type="entry name" value="GGDEF_dom"/>
</dbReference>
<accession>A0A1I5GH01</accession>
<proteinExistence type="predicted"/>
<dbReference type="PROSITE" id="PS50887">
    <property type="entry name" value="GGDEF"/>
    <property type="match status" value="1"/>
</dbReference>
<dbReference type="OrthoDB" id="5894408at2"/>
<dbReference type="Pfam" id="PF00990">
    <property type="entry name" value="GGDEF"/>
    <property type="match status" value="1"/>
</dbReference>
<dbReference type="Gene3D" id="3.30.70.270">
    <property type="match status" value="1"/>
</dbReference>
<keyword evidence="1" id="KW-0812">Transmembrane</keyword>
<evidence type="ECO:0000313" key="4">
    <source>
        <dbReference type="EMBL" id="SFO35159.1"/>
    </source>
</evidence>
<evidence type="ECO:0000259" key="3">
    <source>
        <dbReference type="PROSITE" id="PS50887"/>
    </source>
</evidence>